<accession>A0A814CRV4</accession>
<dbReference type="EMBL" id="CAJNOC010002632">
    <property type="protein sequence ID" value="CAF0943963.1"/>
    <property type="molecule type" value="Genomic_DNA"/>
</dbReference>
<keyword evidence="2" id="KW-1185">Reference proteome</keyword>
<evidence type="ECO:0000313" key="1">
    <source>
        <dbReference type="EMBL" id="CAF0943963.1"/>
    </source>
</evidence>
<name>A0A814CRV4_9BILA</name>
<organism evidence="1 2">
    <name type="scientific">Brachionus calyciflorus</name>
    <dbReference type="NCBI Taxonomy" id="104777"/>
    <lineage>
        <taxon>Eukaryota</taxon>
        <taxon>Metazoa</taxon>
        <taxon>Spiralia</taxon>
        <taxon>Gnathifera</taxon>
        <taxon>Rotifera</taxon>
        <taxon>Eurotatoria</taxon>
        <taxon>Monogononta</taxon>
        <taxon>Pseudotrocha</taxon>
        <taxon>Ploima</taxon>
        <taxon>Brachionidae</taxon>
        <taxon>Brachionus</taxon>
    </lineage>
</organism>
<proteinExistence type="predicted"/>
<comment type="caution">
    <text evidence="1">The sequence shown here is derived from an EMBL/GenBank/DDBJ whole genome shotgun (WGS) entry which is preliminary data.</text>
</comment>
<evidence type="ECO:0000313" key="2">
    <source>
        <dbReference type="Proteomes" id="UP000663879"/>
    </source>
</evidence>
<sequence length="294" mass="34797">MHYEFQLNLYSNPTSALKSKLQLYLVHKFKLIKQSLEDLTLFIESLLNLIQENSNLDLEFTEFDSSQVKNELLISFYSTCLTEIYTSVNKLDISSNHYIASQLVKLINSTNYYDSFSITYDFCTAKSNEIYFYLMKNFISNHSIKNLLIERFESRNKNSNFLEETCIQKLCNLPDKFLSIIEPKISFKNKKVYSSYFLPNNYYLILTTDLYMCLKTLNEKLLNNLEGIQFLSTVYGKISFNGYSEILFDKLIKNLLILCYNNEIWKAFSRKFFEFMPYKYLEASLLSLIRKLSR</sequence>
<protein>
    <submittedName>
        <fullName evidence="1">Uncharacterized protein</fullName>
    </submittedName>
</protein>
<dbReference type="AlphaFoldDB" id="A0A814CRV4"/>
<gene>
    <name evidence="1" type="ORF">OXX778_LOCUS13579</name>
</gene>
<dbReference type="Proteomes" id="UP000663879">
    <property type="component" value="Unassembled WGS sequence"/>
</dbReference>
<reference evidence="1" key="1">
    <citation type="submission" date="2021-02" db="EMBL/GenBank/DDBJ databases">
        <authorList>
            <person name="Nowell W R."/>
        </authorList>
    </citation>
    <scope>NUCLEOTIDE SEQUENCE</scope>
    <source>
        <strain evidence="1">Ploen Becks lab</strain>
    </source>
</reference>